<dbReference type="InterPro" id="IPR014710">
    <property type="entry name" value="RmlC-like_jellyroll"/>
</dbReference>
<dbReference type="InterPro" id="IPR013096">
    <property type="entry name" value="Cupin_2"/>
</dbReference>
<accession>A0ABZ1HVI3</accession>
<dbReference type="Proteomes" id="UP001330812">
    <property type="component" value="Chromosome"/>
</dbReference>
<protein>
    <submittedName>
        <fullName evidence="2">Cupin domain-containing protein</fullName>
    </submittedName>
</protein>
<evidence type="ECO:0000313" key="3">
    <source>
        <dbReference type="Proteomes" id="UP001330812"/>
    </source>
</evidence>
<dbReference type="RefSeq" id="WP_326565277.1">
    <property type="nucleotide sequence ID" value="NZ_CP142149.1"/>
</dbReference>
<dbReference type="Pfam" id="PF07883">
    <property type="entry name" value="Cupin_2"/>
    <property type="match status" value="1"/>
</dbReference>
<gene>
    <name evidence="2" type="ORF">VSH64_25885</name>
</gene>
<feature type="domain" description="Cupin type-2" evidence="1">
    <location>
        <begin position="38"/>
        <end position="103"/>
    </location>
</feature>
<dbReference type="SUPFAM" id="SSF51182">
    <property type="entry name" value="RmlC-like cupins"/>
    <property type="match status" value="1"/>
</dbReference>
<dbReference type="Gene3D" id="2.60.120.10">
    <property type="entry name" value="Jelly Rolls"/>
    <property type="match status" value="1"/>
</dbReference>
<keyword evidence="3" id="KW-1185">Reference proteome</keyword>
<dbReference type="EMBL" id="CP142149">
    <property type="protein sequence ID" value="WSE26309.1"/>
    <property type="molecule type" value="Genomic_DNA"/>
</dbReference>
<dbReference type="InterPro" id="IPR011051">
    <property type="entry name" value="RmlC_Cupin_sf"/>
</dbReference>
<name>A0ABZ1HVI3_9PSEU</name>
<sequence>MLVVEHEKVEWEQWRPGVRSRAWASASTGARQVRIAEQILDVGMQAPPHWHYFEENITILKGRGRFTVDGETVELGPGHTVIALSMQVHGFVSIGDEPLHIIASMGWPINEMNYLDKPDSVFRAGEAVDGGNRRRLVAAEVD</sequence>
<reference evidence="2 3" key="1">
    <citation type="journal article" date="2015" name="Int. J. Syst. Evol. Microbiol.">
        <title>Amycolatopsis rhabdoformis sp. nov., an actinomycete isolated from a tropical forest soil.</title>
        <authorList>
            <person name="Souza W.R."/>
            <person name="Silva R.E."/>
            <person name="Goodfellow M."/>
            <person name="Busarakam K."/>
            <person name="Figueiro F.S."/>
            <person name="Ferreira D."/>
            <person name="Rodrigues-Filho E."/>
            <person name="Moraes L.A.B."/>
            <person name="Zucchi T.D."/>
        </authorList>
    </citation>
    <scope>NUCLEOTIDE SEQUENCE [LARGE SCALE GENOMIC DNA]</scope>
    <source>
        <strain evidence="2 3">NCIMB 14900</strain>
    </source>
</reference>
<evidence type="ECO:0000259" key="1">
    <source>
        <dbReference type="Pfam" id="PF07883"/>
    </source>
</evidence>
<evidence type="ECO:0000313" key="2">
    <source>
        <dbReference type="EMBL" id="WSE26309.1"/>
    </source>
</evidence>
<organism evidence="2 3">
    <name type="scientific">Amycolatopsis rhabdoformis</name>
    <dbReference type="NCBI Taxonomy" id="1448059"/>
    <lineage>
        <taxon>Bacteria</taxon>
        <taxon>Bacillati</taxon>
        <taxon>Actinomycetota</taxon>
        <taxon>Actinomycetes</taxon>
        <taxon>Pseudonocardiales</taxon>
        <taxon>Pseudonocardiaceae</taxon>
        <taxon>Amycolatopsis</taxon>
    </lineage>
</organism>
<proteinExistence type="predicted"/>